<dbReference type="EMBL" id="JAEUBG010000394">
    <property type="protein sequence ID" value="KAH3688325.1"/>
    <property type="molecule type" value="Genomic_DNA"/>
</dbReference>
<gene>
    <name evidence="2" type="ORF">WICPIJ_000690</name>
</gene>
<organism evidence="2 3">
    <name type="scientific">Wickerhamomyces pijperi</name>
    <name type="common">Yeast</name>
    <name type="synonym">Pichia pijperi</name>
    <dbReference type="NCBI Taxonomy" id="599730"/>
    <lineage>
        <taxon>Eukaryota</taxon>
        <taxon>Fungi</taxon>
        <taxon>Dikarya</taxon>
        <taxon>Ascomycota</taxon>
        <taxon>Saccharomycotina</taxon>
        <taxon>Saccharomycetes</taxon>
        <taxon>Phaffomycetales</taxon>
        <taxon>Wickerhamomycetaceae</taxon>
        <taxon>Wickerhamomyces</taxon>
    </lineage>
</organism>
<evidence type="ECO:0000313" key="3">
    <source>
        <dbReference type="Proteomes" id="UP000774326"/>
    </source>
</evidence>
<evidence type="ECO:0000256" key="1">
    <source>
        <dbReference type="SAM" id="MobiDB-lite"/>
    </source>
</evidence>
<protein>
    <submittedName>
        <fullName evidence="2">Uncharacterized protein</fullName>
    </submittedName>
</protein>
<feature type="compositionally biased region" description="Polar residues" evidence="1">
    <location>
        <begin position="61"/>
        <end position="71"/>
    </location>
</feature>
<reference evidence="2" key="1">
    <citation type="journal article" date="2021" name="Open Biol.">
        <title>Shared evolutionary footprints suggest mitochondrial oxidative damage underlies multiple complex I losses in fungi.</title>
        <authorList>
            <person name="Schikora-Tamarit M.A."/>
            <person name="Marcet-Houben M."/>
            <person name="Nosek J."/>
            <person name="Gabaldon T."/>
        </authorList>
    </citation>
    <scope>NUCLEOTIDE SEQUENCE</scope>
    <source>
        <strain evidence="2">CBS2887</strain>
    </source>
</reference>
<evidence type="ECO:0000313" key="2">
    <source>
        <dbReference type="EMBL" id="KAH3688325.1"/>
    </source>
</evidence>
<keyword evidence="3" id="KW-1185">Reference proteome</keyword>
<proteinExistence type="predicted"/>
<name>A0A9P8TRK8_WICPI</name>
<comment type="caution">
    <text evidence="2">The sequence shown here is derived from an EMBL/GenBank/DDBJ whole genome shotgun (WGS) entry which is preliminary data.</text>
</comment>
<accession>A0A9P8TRK8</accession>
<sequence>MESTACFSSLVNSIWISGSAVVGILDGSGVGVAVSISKICGLTVSSSSSLSVSDGAGPGVESSSGVDTSSNFKPSRCAYFFFNSSTVNSSSLPCSP</sequence>
<feature type="region of interest" description="Disordered" evidence="1">
    <location>
        <begin position="46"/>
        <end position="71"/>
    </location>
</feature>
<reference evidence="2" key="2">
    <citation type="submission" date="2021-01" db="EMBL/GenBank/DDBJ databases">
        <authorList>
            <person name="Schikora-Tamarit M.A."/>
        </authorList>
    </citation>
    <scope>NUCLEOTIDE SEQUENCE</scope>
    <source>
        <strain evidence="2">CBS2887</strain>
    </source>
</reference>
<dbReference type="AlphaFoldDB" id="A0A9P8TRK8"/>
<dbReference type="Proteomes" id="UP000774326">
    <property type="component" value="Unassembled WGS sequence"/>
</dbReference>